<evidence type="ECO:0000256" key="4">
    <source>
        <dbReference type="SAM" id="MobiDB-lite"/>
    </source>
</evidence>
<dbReference type="PATRIC" id="fig|884204.3.peg.3440"/>
<feature type="region of interest" description="Disordered" evidence="4">
    <location>
        <begin position="30"/>
        <end position="64"/>
    </location>
</feature>
<dbReference type="Gene3D" id="3.40.47.10">
    <property type="match status" value="1"/>
</dbReference>
<dbReference type="SUPFAM" id="SSF53901">
    <property type="entry name" value="Thiolase-like"/>
    <property type="match status" value="1"/>
</dbReference>
<dbReference type="PANTHER" id="PTHR18919:SF138">
    <property type="entry name" value="ACETYL-COA C-ACETYLTRANSFERASE"/>
    <property type="match status" value="1"/>
</dbReference>
<dbReference type="EMBL" id="CP002833">
    <property type="protein sequence ID" value="AFI67712.1"/>
    <property type="molecule type" value="Genomic_DNA"/>
</dbReference>
<sequence>MQRIMSAEPIVTLSVARTLSAAIGAAFRRSDRASARRDSRGRRACASARRASTRRRPAARCAPSARLGRALARQAAPGVSLSRSVASATVNKVRGSGMRAIRHAFDAPANGSADVAAAGGMARSSNGPYRALGVRGGYRSGHAALHDHVAPDGLADAGDRGTSMGEFGQRGAPRLHACRSRRVRGRIAAMGAACATGDRADVTPLARGGTAPRQRFRRRGATPSDAD</sequence>
<dbReference type="Proteomes" id="UP000010087">
    <property type="component" value="Chromosome 1"/>
</dbReference>
<keyword evidence="3" id="KW-0012">Acyltransferase</keyword>
<gene>
    <name evidence="6" type="ordered locus">BP1026B_I3129</name>
</gene>
<feature type="region of interest" description="Disordered" evidence="4">
    <location>
        <begin position="202"/>
        <end position="227"/>
    </location>
</feature>
<evidence type="ECO:0000313" key="6">
    <source>
        <dbReference type="EMBL" id="AFI67712.1"/>
    </source>
</evidence>
<proteinExistence type="inferred from homology"/>
<evidence type="ECO:0000256" key="1">
    <source>
        <dbReference type="ARBA" id="ARBA00010982"/>
    </source>
</evidence>
<keyword evidence="2 6" id="KW-0808">Transferase</keyword>
<comment type="similarity">
    <text evidence="1">Belongs to the thiolase-like superfamily. Thiolase family.</text>
</comment>
<evidence type="ECO:0000259" key="5">
    <source>
        <dbReference type="Pfam" id="PF00108"/>
    </source>
</evidence>
<reference evidence="6 7" key="1">
    <citation type="journal article" date="2012" name="PLoS ONE">
        <title>Evolution of Burkholderia pseudomallei in recurrent melioidosis.</title>
        <authorList>
            <person name="Hayden H.S."/>
            <person name="Lim R."/>
            <person name="Brittnacher M.J."/>
            <person name="Sims E.H."/>
            <person name="Ramage E.R."/>
            <person name="Fong C."/>
            <person name="Wu Z."/>
            <person name="Crist E."/>
            <person name="Chang J."/>
            <person name="Zhou Y."/>
            <person name="Radey M."/>
            <person name="Rohmer L."/>
            <person name="Haugen E."/>
            <person name="Gillett W."/>
            <person name="Wuthiekanun V."/>
            <person name="Peacock S.J."/>
            <person name="Kaul R."/>
            <person name="Miller S.I."/>
            <person name="Manoil C."/>
            <person name="Jacobs M.A."/>
        </authorList>
    </citation>
    <scope>NUCLEOTIDE SEQUENCE [LARGE SCALE GENOMIC DNA]</scope>
    <source>
        <strain evidence="6 7">1026b</strain>
    </source>
</reference>
<evidence type="ECO:0000256" key="3">
    <source>
        <dbReference type="ARBA" id="ARBA00023315"/>
    </source>
</evidence>
<evidence type="ECO:0000313" key="7">
    <source>
        <dbReference type="Proteomes" id="UP000010087"/>
    </source>
</evidence>
<dbReference type="Pfam" id="PF00108">
    <property type="entry name" value="Thiolase_N"/>
    <property type="match status" value="1"/>
</dbReference>
<dbReference type="InterPro" id="IPR020616">
    <property type="entry name" value="Thiolase_N"/>
</dbReference>
<dbReference type="KEGG" id="bpz:BP1026B_I3129"/>
<evidence type="ECO:0000256" key="2">
    <source>
        <dbReference type="ARBA" id="ARBA00022679"/>
    </source>
</evidence>
<dbReference type="GO" id="GO:0016747">
    <property type="term" value="F:acyltransferase activity, transferring groups other than amino-acyl groups"/>
    <property type="evidence" value="ECO:0007669"/>
    <property type="project" value="InterPro"/>
</dbReference>
<accession>A0A0H3HP61</accession>
<protein>
    <submittedName>
        <fullName evidence="6">Acetyl-CoA acetyltransferase</fullName>
    </submittedName>
</protein>
<feature type="domain" description="Thiolase N-terminal" evidence="5">
    <location>
        <begin position="65"/>
        <end position="179"/>
    </location>
</feature>
<dbReference type="InterPro" id="IPR016039">
    <property type="entry name" value="Thiolase-like"/>
</dbReference>
<organism evidence="6 7">
    <name type="scientific">Burkholderia pseudomallei (strain 1026b)</name>
    <dbReference type="NCBI Taxonomy" id="884204"/>
    <lineage>
        <taxon>Bacteria</taxon>
        <taxon>Pseudomonadati</taxon>
        <taxon>Pseudomonadota</taxon>
        <taxon>Betaproteobacteria</taxon>
        <taxon>Burkholderiales</taxon>
        <taxon>Burkholderiaceae</taxon>
        <taxon>Burkholderia</taxon>
        <taxon>pseudomallei group</taxon>
    </lineage>
</organism>
<name>A0A0H3HP61_BURP2</name>
<dbReference type="AlphaFoldDB" id="A0A0H3HP61"/>
<dbReference type="PANTHER" id="PTHR18919">
    <property type="entry name" value="ACETYL-COA C-ACYLTRANSFERASE"/>
    <property type="match status" value="1"/>
</dbReference>
<dbReference type="RefSeq" id="WP_004530978.1">
    <property type="nucleotide sequence ID" value="NZ_CP004379.1"/>
</dbReference>